<gene>
    <name evidence="8" type="ORF">CLV32_0123</name>
</gene>
<dbReference type="GO" id="GO:0008800">
    <property type="term" value="F:beta-lactamase activity"/>
    <property type="evidence" value="ECO:0007669"/>
    <property type="project" value="UniProtKB-UniRule"/>
</dbReference>
<accession>A0A4V3C3Y2</accession>
<evidence type="ECO:0000256" key="4">
    <source>
        <dbReference type="ARBA" id="ARBA00023251"/>
    </source>
</evidence>
<dbReference type="InterPro" id="IPR050491">
    <property type="entry name" value="AmpC-like"/>
</dbReference>
<dbReference type="PROSITE" id="PS00336">
    <property type="entry name" value="BETA_LACTAMASE_C"/>
    <property type="match status" value="1"/>
</dbReference>
<dbReference type="PANTHER" id="PTHR46825">
    <property type="entry name" value="D-ALANYL-D-ALANINE-CARBOXYPEPTIDASE/ENDOPEPTIDASE AMPH"/>
    <property type="match status" value="1"/>
</dbReference>
<dbReference type="Proteomes" id="UP000295499">
    <property type="component" value="Unassembled WGS sequence"/>
</dbReference>
<dbReference type="InterPro" id="IPR012338">
    <property type="entry name" value="Beta-lactam/transpept-like"/>
</dbReference>
<dbReference type="GO" id="GO:0046677">
    <property type="term" value="P:response to antibiotic"/>
    <property type="evidence" value="ECO:0007669"/>
    <property type="project" value="UniProtKB-UniRule"/>
</dbReference>
<evidence type="ECO:0000256" key="2">
    <source>
        <dbReference type="ARBA" id="ARBA00007840"/>
    </source>
</evidence>
<evidence type="ECO:0000256" key="1">
    <source>
        <dbReference type="ARBA" id="ARBA00001526"/>
    </source>
</evidence>
<keyword evidence="3 5" id="KW-0378">Hydrolase</keyword>
<evidence type="ECO:0000313" key="9">
    <source>
        <dbReference type="Proteomes" id="UP000295499"/>
    </source>
</evidence>
<keyword evidence="4 5" id="KW-0046">Antibiotic resistance</keyword>
<dbReference type="InterPro" id="IPR001466">
    <property type="entry name" value="Beta-lactam-related"/>
</dbReference>
<dbReference type="PANTHER" id="PTHR46825:SF8">
    <property type="entry name" value="BETA-LACTAMASE-RELATED"/>
    <property type="match status" value="1"/>
</dbReference>
<dbReference type="SUPFAM" id="SSF56601">
    <property type="entry name" value="beta-lactamase/transpeptidase-like"/>
    <property type="match status" value="1"/>
</dbReference>
<evidence type="ECO:0000259" key="7">
    <source>
        <dbReference type="Pfam" id="PF00144"/>
    </source>
</evidence>
<evidence type="ECO:0000313" key="8">
    <source>
        <dbReference type="EMBL" id="TDO23838.1"/>
    </source>
</evidence>
<sequence>MKTYICFFLFFATLTAKAQDKSIYEHVISDLTKGFNSADYTSVYNLLSPEFKTNINQKDFTAFLARTAALGNITLTKYTGDSDGFKVYKTTFEKGILSMLIACNEKSQIDGFAFRPFKAKALRSVPVANDNKKGTELDQEVDKAVSGLMSDPDIAGTVVAVIKGAEVYYYHYGETDKQSAKLPDNKTIFEIGSISKTFTGIILAQAVLDGKIKLDDDIRKYLPAKCSGLQLEGKPILVKQLSNHTSGLPRLPDDLRSTPGYNEKDPYKHYSKEMYYDYLARVKLASVPGKIQEYSNTGVAVLGIILEKVYGQTYTQLLKKYITAPLKMSNTYIEIPEKQLTNFATGYNNGAEAPHWNLASSSPAGGIRSTLNDMVAYLTANIREVLPAIALSHRETFKEANEITGLNWFMPTTKNGDTLVWHNGGTGGFTSYIGYLKDKKIGVVVLTNSASENGPDKVGSAILKFLQ</sequence>
<dbReference type="RefSeq" id="WP_133551380.1">
    <property type="nucleotide sequence ID" value="NZ_SNWM01000001.1"/>
</dbReference>
<dbReference type="OrthoDB" id="9793489at2"/>
<comment type="similarity">
    <text evidence="2 5">Belongs to the class-C beta-lactamase family.</text>
</comment>
<organism evidence="8 9">
    <name type="scientific">Pedobacter duraquae</name>
    <dbReference type="NCBI Taxonomy" id="425511"/>
    <lineage>
        <taxon>Bacteria</taxon>
        <taxon>Pseudomonadati</taxon>
        <taxon>Bacteroidota</taxon>
        <taxon>Sphingobacteriia</taxon>
        <taxon>Sphingobacteriales</taxon>
        <taxon>Sphingobacteriaceae</taxon>
        <taxon>Pedobacter</taxon>
    </lineage>
</organism>
<reference evidence="8 9" key="1">
    <citation type="submission" date="2019-03" db="EMBL/GenBank/DDBJ databases">
        <title>Genomic Encyclopedia of Archaeal and Bacterial Type Strains, Phase II (KMG-II): from individual species to whole genera.</title>
        <authorList>
            <person name="Goeker M."/>
        </authorList>
    </citation>
    <scope>NUCLEOTIDE SEQUENCE [LARGE SCALE GENOMIC DNA]</scope>
    <source>
        <strain evidence="8 9">DSM 19034</strain>
    </source>
</reference>
<keyword evidence="6" id="KW-0732">Signal</keyword>
<dbReference type="GO" id="GO:0030288">
    <property type="term" value="C:outer membrane-bounded periplasmic space"/>
    <property type="evidence" value="ECO:0007669"/>
    <property type="project" value="InterPro"/>
</dbReference>
<dbReference type="GO" id="GO:0017001">
    <property type="term" value="P:antibiotic catabolic process"/>
    <property type="evidence" value="ECO:0007669"/>
    <property type="project" value="InterPro"/>
</dbReference>
<dbReference type="InterPro" id="IPR001586">
    <property type="entry name" value="Beta-lactam_class-C_AS"/>
</dbReference>
<dbReference type="AlphaFoldDB" id="A0A4V3C3Y2"/>
<comment type="catalytic activity">
    <reaction evidence="1 5">
        <text>a beta-lactam + H2O = a substituted beta-amino acid</text>
        <dbReference type="Rhea" id="RHEA:20401"/>
        <dbReference type="ChEBI" id="CHEBI:15377"/>
        <dbReference type="ChEBI" id="CHEBI:35627"/>
        <dbReference type="ChEBI" id="CHEBI:140347"/>
        <dbReference type="EC" id="3.5.2.6"/>
    </reaction>
</comment>
<evidence type="ECO:0000256" key="3">
    <source>
        <dbReference type="ARBA" id="ARBA00022801"/>
    </source>
</evidence>
<evidence type="ECO:0000256" key="5">
    <source>
        <dbReference type="RuleBase" id="RU361140"/>
    </source>
</evidence>
<feature type="chain" id="PRO_5020355224" description="Beta-lactamase" evidence="6">
    <location>
        <begin position="19"/>
        <end position="467"/>
    </location>
</feature>
<name>A0A4V3C3Y2_9SPHI</name>
<feature type="signal peptide" evidence="6">
    <location>
        <begin position="1"/>
        <end position="18"/>
    </location>
</feature>
<feature type="domain" description="Beta-lactamase-related" evidence="7">
    <location>
        <begin position="141"/>
        <end position="458"/>
    </location>
</feature>
<keyword evidence="9" id="KW-1185">Reference proteome</keyword>
<protein>
    <recommendedName>
        <fullName evidence="5">Beta-lactamase</fullName>
        <ecNumber evidence="5">3.5.2.6</ecNumber>
    </recommendedName>
</protein>
<evidence type="ECO:0000256" key="6">
    <source>
        <dbReference type="SAM" id="SignalP"/>
    </source>
</evidence>
<dbReference type="Pfam" id="PF00144">
    <property type="entry name" value="Beta-lactamase"/>
    <property type="match status" value="1"/>
</dbReference>
<dbReference type="EC" id="3.5.2.6" evidence="5"/>
<proteinExistence type="inferred from homology"/>
<comment type="caution">
    <text evidence="8">The sequence shown here is derived from an EMBL/GenBank/DDBJ whole genome shotgun (WGS) entry which is preliminary data.</text>
</comment>
<dbReference type="EMBL" id="SNWM01000001">
    <property type="protein sequence ID" value="TDO23838.1"/>
    <property type="molecule type" value="Genomic_DNA"/>
</dbReference>
<dbReference type="Gene3D" id="3.40.710.10">
    <property type="entry name" value="DD-peptidase/beta-lactamase superfamily"/>
    <property type="match status" value="1"/>
</dbReference>